<comment type="caution">
    <text evidence="9">The sequence shown here is derived from an EMBL/GenBank/DDBJ whole genome shotgun (WGS) entry which is preliminary data.</text>
</comment>
<dbReference type="Proteomes" id="UP000774617">
    <property type="component" value="Unassembled WGS sequence"/>
</dbReference>
<feature type="transmembrane region" description="Helical" evidence="7">
    <location>
        <begin position="355"/>
        <end position="372"/>
    </location>
</feature>
<feature type="transmembrane region" description="Helical" evidence="7">
    <location>
        <begin position="171"/>
        <end position="193"/>
    </location>
</feature>
<keyword evidence="4 7" id="KW-1133">Transmembrane helix</keyword>
<dbReference type="PANTHER" id="PTHR43791">
    <property type="entry name" value="PERMEASE-RELATED"/>
    <property type="match status" value="1"/>
</dbReference>
<sequence>MDDRVGIAAALREVPAPPESDEKPNDQHHHAKHHPRRMSAADKKRLVYEGATAPGVTSKTFAHLDEKKVLRKMDVRIVPVLAMLYLMSFLDRSNIANAEVEGLSKDLNMSGGQFNWTLTVFFFSYCVFDLPSNIALKKLRPSIWLPSIMVAWGTVMTLMGIVQGFKGLLAARFFLGLTEAGLYPGATFYITTWYRREEALWRQSLFFSAASIAGAFSGLFAFAIANMNGVAGLEGWRWIFIIEGLCTVLIAFVSYFFLWDYPETASFLSDEERQFVVHRVKFQAHIIDDMGCMIPQNDDFSWLYVRAAILDWQVWANILVFWGIQCPLYGIALFLPTMITSGMDVSSSTAQLLTVPIYLTAALFSVTVAFLSDRKGQRSPFILGCFAFMAIGFIMCISSSKAGVVYAGVYIAACAIYPAFPANVTWLSNNLAGTSKRAAGMAIQIGVGALAGAMASNFYRARDAPRYILGHALELGFILAGMTAAASLMLSYRVVNARRAARVTAGAHFDYGPKQLIKHEESADAIFKSSVFCYWKE</sequence>
<keyword evidence="3 7" id="KW-0812">Transmembrane</keyword>
<evidence type="ECO:0000313" key="9">
    <source>
        <dbReference type="EMBL" id="KAH7063111.1"/>
    </source>
</evidence>
<keyword evidence="5 7" id="KW-0472">Membrane</keyword>
<dbReference type="InterPro" id="IPR011701">
    <property type="entry name" value="MFS"/>
</dbReference>
<dbReference type="InterPro" id="IPR036259">
    <property type="entry name" value="MFS_trans_sf"/>
</dbReference>
<keyword evidence="2" id="KW-0813">Transport</keyword>
<feature type="transmembrane region" description="Helical" evidence="7">
    <location>
        <begin position="143"/>
        <end position="165"/>
    </location>
</feature>
<dbReference type="Gene3D" id="1.20.1250.20">
    <property type="entry name" value="MFS general substrate transporter like domains"/>
    <property type="match status" value="2"/>
</dbReference>
<dbReference type="Pfam" id="PF07690">
    <property type="entry name" value="MFS_1"/>
    <property type="match status" value="1"/>
</dbReference>
<feature type="transmembrane region" description="Helical" evidence="7">
    <location>
        <begin position="438"/>
        <end position="459"/>
    </location>
</feature>
<proteinExistence type="predicted"/>
<comment type="subcellular location">
    <subcellularLocation>
        <location evidence="1">Membrane</location>
        <topology evidence="1">Multi-pass membrane protein</topology>
    </subcellularLocation>
</comment>
<feature type="transmembrane region" description="Helical" evidence="7">
    <location>
        <begin position="471"/>
        <end position="492"/>
    </location>
</feature>
<feature type="transmembrane region" description="Helical" evidence="7">
    <location>
        <begin position="205"/>
        <end position="224"/>
    </location>
</feature>
<evidence type="ECO:0000256" key="6">
    <source>
        <dbReference type="SAM" id="MobiDB-lite"/>
    </source>
</evidence>
<dbReference type="PROSITE" id="PS50850">
    <property type="entry name" value="MFS"/>
    <property type="match status" value="1"/>
</dbReference>
<feature type="transmembrane region" description="Helical" evidence="7">
    <location>
        <begin position="236"/>
        <end position="258"/>
    </location>
</feature>
<feature type="transmembrane region" description="Helical" evidence="7">
    <location>
        <begin position="77"/>
        <end position="96"/>
    </location>
</feature>
<reference evidence="9 10" key="1">
    <citation type="journal article" date="2021" name="Nat. Commun.">
        <title>Genetic determinants of endophytism in the Arabidopsis root mycobiome.</title>
        <authorList>
            <person name="Mesny F."/>
            <person name="Miyauchi S."/>
            <person name="Thiergart T."/>
            <person name="Pickel B."/>
            <person name="Atanasova L."/>
            <person name="Karlsson M."/>
            <person name="Huettel B."/>
            <person name="Barry K.W."/>
            <person name="Haridas S."/>
            <person name="Chen C."/>
            <person name="Bauer D."/>
            <person name="Andreopoulos W."/>
            <person name="Pangilinan J."/>
            <person name="LaButti K."/>
            <person name="Riley R."/>
            <person name="Lipzen A."/>
            <person name="Clum A."/>
            <person name="Drula E."/>
            <person name="Henrissat B."/>
            <person name="Kohler A."/>
            <person name="Grigoriev I.V."/>
            <person name="Martin F.M."/>
            <person name="Hacquard S."/>
        </authorList>
    </citation>
    <scope>NUCLEOTIDE SEQUENCE [LARGE SCALE GENOMIC DNA]</scope>
    <source>
        <strain evidence="9 10">MPI-SDFR-AT-0080</strain>
    </source>
</reference>
<dbReference type="EMBL" id="JAGTJR010000002">
    <property type="protein sequence ID" value="KAH7063111.1"/>
    <property type="molecule type" value="Genomic_DNA"/>
</dbReference>
<keyword evidence="10" id="KW-1185">Reference proteome</keyword>
<dbReference type="SUPFAM" id="SSF103473">
    <property type="entry name" value="MFS general substrate transporter"/>
    <property type="match status" value="1"/>
</dbReference>
<evidence type="ECO:0000256" key="2">
    <source>
        <dbReference type="ARBA" id="ARBA00022448"/>
    </source>
</evidence>
<evidence type="ECO:0000259" key="8">
    <source>
        <dbReference type="PROSITE" id="PS50850"/>
    </source>
</evidence>
<evidence type="ECO:0000256" key="5">
    <source>
        <dbReference type="ARBA" id="ARBA00023136"/>
    </source>
</evidence>
<organism evidence="9 10">
    <name type="scientific">Macrophomina phaseolina</name>
    <dbReference type="NCBI Taxonomy" id="35725"/>
    <lineage>
        <taxon>Eukaryota</taxon>
        <taxon>Fungi</taxon>
        <taxon>Dikarya</taxon>
        <taxon>Ascomycota</taxon>
        <taxon>Pezizomycotina</taxon>
        <taxon>Dothideomycetes</taxon>
        <taxon>Dothideomycetes incertae sedis</taxon>
        <taxon>Botryosphaeriales</taxon>
        <taxon>Botryosphaeriaceae</taxon>
        <taxon>Macrophomina</taxon>
    </lineage>
</organism>
<protein>
    <submittedName>
        <fullName evidence="9">High-affinity nicotinic acid transporter</fullName>
    </submittedName>
</protein>
<evidence type="ECO:0000256" key="4">
    <source>
        <dbReference type="ARBA" id="ARBA00022989"/>
    </source>
</evidence>
<evidence type="ECO:0000256" key="7">
    <source>
        <dbReference type="SAM" id="Phobius"/>
    </source>
</evidence>
<dbReference type="InterPro" id="IPR020846">
    <property type="entry name" value="MFS_dom"/>
</dbReference>
<name>A0ABQ8GRI7_9PEZI</name>
<evidence type="ECO:0000256" key="1">
    <source>
        <dbReference type="ARBA" id="ARBA00004141"/>
    </source>
</evidence>
<feature type="transmembrane region" description="Helical" evidence="7">
    <location>
        <begin position="381"/>
        <end position="400"/>
    </location>
</feature>
<accession>A0ABQ8GRI7</accession>
<feature type="transmembrane region" description="Helical" evidence="7">
    <location>
        <begin position="314"/>
        <end position="335"/>
    </location>
</feature>
<feature type="domain" description="Major facilitator superfamily (MFS) profile" evidence="8">
    <location>
        <begin position="77"/>
        <end position="499"/>
    </location>
</feature>
<evidence type="ECO:0000313" key="10">
    <source>
        <dbReference type="Proteomes" id="UP000774617"/>
    </source>
</evidence>
<evidence type="ECO:0000256" key="3">
    <source>
        <dbReference type="ARBA" id="ARBA00022692"/>
    </source>
</evidence>
<feature type="region of interest" description="Disordered" evidence="6">
    <location>
        <begin position="1"/>
        <end position="40"/>
    </location>
</feature>
<gene>
    <name evidence="9" type="ORF">B0J12DRAFT_735042</name>
</gene>
<dbReference type="PANTHER" id="PTHR43791:SF18">
    <property type="entry name" value="NICOTINIC ACID TRANSPORTER TNA1, PUTATIVE (AFU_ORTHOLOGUE AFUA_3G03820)-RELATED"/>
    <property type="match status" value="1"/>
</dbReference>
<feature type="transmembrane region" description="Helical" evidence="7">
    <location>
        <begin position="116"/>
        <end position="136"/>
    </location>
</feature>
<feature type="transmembrane region" description="Helical" evidence="7">
    <location>
        <begin position="406"/>
        <end position="426"/>
    </location>
</feature>